<accession>A0A2P2Q7S1</accession>
<name>A0A2P2Q7S1_RHIMU</name>
<sequence length="57" mass="6881">MWTMMHRRGITKKWLTLFPGSQFLAWWAMCGLLASQIWLHIEVLLCLLRLSMQWPYS</sequence>
<evidence type="ECO:0000313" key="1">
    <source>
        <dbReference type="EMBL" id="MBX62939.1"/>
    </source>
</evidence>
<reference evidence="1" key="1">
    <citation type="submission" date="2018-02" db="EMBL/GenBank/DDBJ databases">
        <title>Rhizophora mucronata_Transcriptome.</title>
        <authorList>
            <person name="Meera S.P."/>
            <person name="Sreeshan A."/>
            <person name="Augustine A."/>
        </authorList>
    </citation>
    <scope>NUCLEOTIDE SEQUENCE</scope>
    <source>
        <tissue evidence="1">Leaf</tissue>
    </source>
</reference>
<protein>
    <submittedName>
        <fullName evidence="1">Uncharacterized protein</fullName>
    </submittedName>
</protein>
<proteinExistence type="predicted"/>
<organism evidence="1">
    <name type="scientific">Rhizophora mucronata</name>
    <name type="common">Asiatic mangrove</name>
    <dbReference type="NCBI Taxonomy" id="61149"/>
    <lineage>
        <taxon>Eukaryota</taxon>
        <taxon>Viridiplantae</taxon>
        <taxon>Streptophyta</taxon>
        <taxon>Embryophyta</taxon>
        <taxon>Tracheophyta</taxon>
        <taxon>Spermatophyta</taxon>
        <taxon>Magnoliopsida</taxon>
        <taxon>eudicotyledons</taxon>
        <taxon>Gunneridae</taxon>
        <taxon>Pentapetalae</taxon>
        <taxon>rosids</taxon>
        <taxon>fabids</taxon>
        <taxon>Malpighiales</taxon>
        <taxon>Rhizophoraceae</taxon>
        <taxon>Rhizophora</taxon>
    </lineage>
</organism>
<dbReference type="EMBL" id="GGEC01082455">
    <property type="protein sequence ID" value="MBX62939.1"/>
    <property type="molecule type" value="Transcribed_RNA"/>
</dbReference>
<dbReference type="AlphaFoldDB" id="A0A2P2Q7S1"/>